<feature type="repeat" description="ANK" evidence="2">
    <location>
        <begin position="872"/>
        <end position="893"/>
    </location>
</feature>
<feature type="repeat" description="ANK" evidence="2">
    <location>
        <begin position="1049"/>
        <end position="1081"/>
    </location>
</feature>
<sequence>MSDPHDYTVAWICALSTERVAAEAFLDEEHVLPTSVAPHDNNNYKLGKIGRHMVVIAVLPDGEYGTSTAACVARDLLHSFPNVRIGLMVGIGGGAPTRKHDIRLGDVVVGTTQGGKSGVLHYEFGKAIQNQPLRLTGFMNQSPTSLRAAVTGLKSQYEGNGHTIKEAIEKALAKKPRLQKKYKSPGWENDRLYQSQSIRQADQHEGYPGSCGDGDTFLIPRSRRTDVDDDPMIHYGVIASADKLMKDATIRDRLSRDHGVLCFEMEAAGLVNHFPCLVIRGICDYSDTHKNDQWQGYAAMTAAAYAKDLLLQIIPSRINNEKKMTEVLTEIQGSIDCVIEQLKPVSEIIHSQHEQQILEWLTRYEYAMSHKDTFTKAETGTCQWFLDSHSFQTWLRSDKQNLLCCGNPGAGKTVMTSVVVDHLQSEFRQSPEIGIAYIYCNYQRHTQQRATDLLASLLRQLAQPRSPLPRGVQELYNFHGNFRTYPTASQISRALSSVAGEYSKVFIFVDALDECNASDDTLFVVLKELFSLQQLVTANIFATARPNEEIARLFSGSLTQDISATDSDIRAYINRQISLNRSLFIGDALKAEIGDKVIAAADGMFLLARLQTGTLLSQPTKGDLLESLKTLNKGERGLDDHYYQAMERIKDQEPKRKALALKILTWIVHSKRRLTLQELQHALAVREDIKKLDKDFIPQPEIILSLTSGLVILEEESSIVRLVHYTAQEYFERQHKRWFQHAESEITITCVTYLLFSPYNLKEVRGDSVLVHCEGGHDSSSAQIHSLYPLWDYAACYWGYHAQAATEHATNTLLCFLKSPAHVNTSGKASVKFRTNPVPIMTGLHLAAYFGLRSPAAWLLDSGLDADIPDSYGRTPLSYAAETGQDAIVKLLVARDDVNPNSSSTHSMNLGITPLMVATMNGHKAVIDLLLECPNIGINAWDGYEQTSLCYAVRYGNKSIAARLLEKGANMEMDNCLGQTVLSVAANEGNRSMVQFLLEHGANPNPMPRNEYELYGETPLAYAATQGHEAVVQLLLSVRGVWVDSCDSIGQTPLTHAVEYGHEGVVKLLLEAGANPDSRDQCYNDGSPLHQAVRRGHTGIVKLLLNKVIDPDLQSFEGRTPLSYAAEKGQAGVVKLLLDTGKVDPDSKASGFYGGSRTPLSYAAERGHKDIVKLLLDTGQVDPYSRSTQISYGGQTRLSYATWVGQEVIDMLQFSTGKIDVNSTCYRGRTPLDYTEDEAVICLLREQGAKYGRDL</sequence>
<feature type="repeat" description="ANK" evidence="2">
    <location>
        <begin position="977"/>
        <end position="1009"/>
    </location>
</feature>
<accession>A0A8J2NGL0</accession>
<feature type="repeat" description="ANK" evidence="2">
    <location>
        <begin position="1015"/>
        <end position="1037"/>
    </location>
</feature>
<feature type="domain" description="Nephrocystin 3-like N-terminal" evidence="5">
    <location>
        <begin position="380"/>
        <end position="545"/>
    </location>
</feature>
<feature type="repeat" description="ANK" evidence="2">
    <location>
        <begin position="944"/>
        <end position="976"/>
    </location>
</feature>
<reference evidence="6" key="1">
    <citation type="submission" date="2021-05" db="EMBL/GenBank/DDBJ databases">
        <authorList>
            <person name="Khan N."/>
        </authorList>
    </citation>
    <scope>NUCLEOTIDE SEQUENCE</scope>
</reference>
<dbReference type="PROSITE" id="PS50297">
    <property type="entry name" value="ANK_REP_REGION"/>
    <property type="match status" value="8"/>
</dbReference>
<dbReference type="SMART" id="SM00248">
    <property type="entry name" value="ANK"/>
    <property type="match status" value="10"/>
</dbReference>
<dbReference type="InterPro" id="IPR002110">
    <property type="entry name" value="Ankyrin_rpt"/>
</dbReference>
<feature type="region of interest" description="Disordered" evidence="3">
    <location>
        <begin position="203"/>
        <end position="224"/>
    </location>
</feature>
<evidence type="ECO:0008006" key="8">
    <source>
        <dbReference type="Google" id="ProtNLM"/>
    </source>
</evidence>
<evidence type="ECO:0000256" key="3">
    <source>
        <dbReference type="SAM" id="MobiDB-lite"/>
    </source>
</evidence>
<dbReference type="Pfam" id="PF00023">
    <property type="entry name" value="Ank"/>
    <property type="match status" value="2"/>
</dbReference>
<feature type="domain" description="GPI inositol-deacylase winged helix" evidence="4">
    <location>
        <begin position="654"/>
        <end position="733"/>
    </location>
</feature>
<dbReference type="PANTHER" id="PTHR24198:SF165">
    <property type="entry name" value="ANKYRIN REPEAT-CONTAINING PROTEIN-RELATED"/>
    <property type="match status" value="1"/>
</dbReference>
<evidence type="ECO:0000313" key="6">
    <source>
        <dbReference type="EMBL" id="CAG7557814.1"/>
    </source>
</evidence>
<protein>
    <recommendedName>
        <fullName evidence="8">Nucleoside phosphorylase domain-containing protein</fullName>
    </recommendedName>
</protein>
<keyword evidence="1" id="KW-0677">Repeat</keyword>
<dbReference type="PROSITE" id="PS50088">
    <property type="entry name" value="ANK_REPEAT"/>
    <property type="match status" value="9"/>
</dbReference>
<dbReference type="EMBL" id="CAJSTJ010000121">
    <property type="protein sequence ID" value="CAG7557814.1"/>
    <property type="molecule type" value="Genomic_DNA"/>
</dbReference>
<dbReference type="Pfam" id="PF22939">
    <property type="entry name" value="WHD_GPIID"/>
    <property type="match status" value="1"/>
</dbReference>
<organism evidence="6 7">
    <name type="scientific">Fusarium equiseti</name>
    <name type="common">Fusarium scirpi</name>
    <dbReference type="NCBI Taxonomy" id="61235"/>
    <lineage>
        <taxon>Eukaryota</taxon>
        <taxon>Fungi</taxon>
        <taxon>Dikarya</taxon>
        <taxon>Ascomycota</taxon>
        <taxon>Pezizomycotina</taxon>
        <taxon>Sordariomycetes</taxon>
        <taxon>Hypocreomycetidae</taxon>
        <taxon>Hypocreales</taxon>
        <taxon>Nectriaceae</taxon>
        <taxon>Fusarium</taxon>
        <taxon>Fusarium incarnatum-equiseti species complex</taxon>
    </lineage>
</organism>
<gene>
    <name evidence="6" type="ORF">FEQUK3_LOCUS3506</name>
</gene>
<evidence type="ECO:0000256" key="2">
    <source>
        <dbReference type="PROSITE-ProRule" id="PRU00023"/>
    </source>
</evidence>
<proteinExistence type="predicted"/>
<feature type="repeat" description="ANK" evidence="2">
    <location>
        <begin position="1084"/>
        <end position="1116"/>
    </location>
</feature>
<dbReference type="Pfam" id="PF24883">
    <property type="entry name" value="NPHP3_N"/>
    <property type="match status" value="1"/>
</dbReference>
<dbReference type="InterPro" id="IPR056884">
    <property type="entry name" value="NPHP3-like_N"/>
</dbReference>
<name>A0A8J2NGL0_FUSEQ</name>
<dbReference type="PANTHER" id="PTHR24198">
    <property type="entry name" value="ANKYRIN REPEAT AND PROTEIN KINASE DOMAIN-CONTAINING PROTEIN"/>
    <property type="match status" value="1"/>
</dbReference>
<evidence type="ECO:0000259" key="4">
    <source>
        <dbReference type="Pfam" id="PF22939"/>
    </source>
</evidence>
<dbReference type="Proteomes" id="UP000693738">
    <property type="component" value="Unassembled WGS sequence"/>
</dbReference>
<feature type="repeat" description="ANK" evidence="2">
    <location>
        <begin position="1117"/>
        <end position="1141"/>
    </location>
</feature>
<keyword evidence="2" id="KW-0040">ANK repeat</keyword>
<evidence type="ECO:0000313" key="7">
    <source>
        <dbReference type="Proteomes" id="UP000693738"/>
    </source>
</evidence>
<feature type="repeat" description="ANK" evidence="2">
    <location>
        <begin position="910"/>
        <end position="932"/>
    </location>
</feature>
<dbReference type="InterPro" id="IPR054471">
    <property type="entry name" value="GPIID_WHD"/>
</dbReference>
<comment type="caution">
    <text evidence="6">The sequence shown here is derived from an EMBL/GenBank/DDBJ whole genome shotgun (WGS) entry which is preliminary data.</text>
</comment>
<dbReference type="AlphaFoldDB" id="A0A8J2NGL0"/>
<dbReference type="Pfam" id="PF12796">
    <property type="entry name" value="Ank_2"/>
    <property type="match status" value="4"/>
</dbReference>
<feature type="repeat" description="ANK" evidence="2">
    <location>
        <begin position="1155"/>
        <end position="1179"/>
    </location>
</feature>
<evidence type="ECO:0000256" key="1">
    <source>
        <dbReference type="ARBA" id="ARBA00022737"/>
    </source>
</evidence>
<evidence type="ECO:0000259" key="5">
    <source>
        <dbReference type="Pfam" id="PF24883"/>
    </source>
</evidence>